<dbReference type="Proteomes" id="UP000222056">
    <property type="component" value="Unassembled WGS sequence"/>
</dbReference>
<gene>
    <name evidence="1" type="ORF">SAMN02745716_0310</name>
</gene>
<name>A0A1H6FHZ5_THEAL</name>
<dbReference type="EMBL" id="FNWJ01000001">
    <property type="protein sequence ID" value="SEH10457.1"/>
    <property type="molecule type" value="Genomic_DNA"/>
</dbReference>
<organism evidence="1 2">
    <name type="scientific">Thermoleophilum album</name>
    <dbReference type="NCBI Taxonomy" id="29539"/>
    <lineage>
        <taxon>Bacteria</taxon>
        <taxon>Bacillati</taxon>
        <taxon>Actinomycetota</taxon>
        <taxon>Thermoleophilia</taxon>
        <taxon>Thermoleophilales</taxon>
        <taxon>Thermoleophilaceae</taxon>
        <taxon>Thermoleophilum</taxon>
    </lineage>
</organism>
<evidence type="ECO:0000313" key="2">
    <source>
        <dbReference type="Proteomes" id="UP000222056"/>
    </source>
</evidence>
<dbReference type="AlphaFoldDB" id="A0A1H6FHZ5"/>
<sequence>MTPQRSSHYRLLERTVDIHGALSEAQYAEIHRLLGQPPGRFKTWPGGYLFDLTKTSDVDRVLAYLREQRLPHTIAEERRWPVDEVR</sequence>
<dbReference type="RefSeq" id="WP_093115595.1">
    <property type="nucleotide sequence ID" value="NZ_FNWJ01000001.1"/>
</dbReference>
<keyword evidence="2" id="KW-1185">Reference proteome</keyword>
<proteinExistence type="predicted"/>
<evidence type="ECO:0000313" key="1">
    <source>
        <dbReference type="EMBL" id="SEH10457.1"/>
    </source>
</evidence>
<accession>A0A1H6FHZ5</accession>
<reference evidence="2" key="1">
    <citation type="submission" date="2016-10" db="EMBL/GenBank/DDBJ databases">
        <authorList>
            <person name="Varghese N."/>
            <person name="Submissions S."/>
        </authorList>
    </citation>
    <scope>NUCLEOTIDE SEQUENCE [LARGE SCALE GENOMIC DNA]</scope>
    <source>
        <strain evidence="2">ATCC 35263</strain>
    </source>
</reference>
<protein>
    <submittedName>
        <fullName evidence="1">Uncharacterized protein</fullName>
    </submittedName>
</protein>
<dbReference type="STRING" id="29539.SAMN02745716_0310"/>